<evidence type="ECO:0000256" key="1">
    <source>
        <dbReference type="SAM" id="SignalP"/>
    </source>
</evidence>
<proteinExistence type="predicted"/>
<dbReference type="RefSeq" id="WP_136373324.1">
    <property type="nucleotide sequence ID" value="NZ_SSOB01000054.1"/>
</dbReference>
<sequence>MRLCKRLFGLLTLLLFMAMGSYVAHAADVQQLPVENAGFETLVTTNGVTLPKDWKTWWWSGPANNPPASAAGYTEDEHSGGQRSVYIDSVGTGYAGWVSKPIALPAEMESFRITAKLKASADYAGNKPRFWVSFQNGGTFLGSYTTDQTEGLSFADWTEISFIVDRSQFPAGTDTLVLNLTTASMDSAAPASGKLYYDDVTVEASEEPIPTVQRLPIKNSDFETLSVTNSVYSPKDWKTWWWSGPANNPPASAAGYTEDEHSSGLRSVYIDSISTGYAGWVSSPISLPANMTSFRFSAKLKASADYAGNKPRFWVSFQNGGTFLGSYTTDQTEELSLEDWTEVSFTVDRNQFPAGTNTIVLNLTTSKLSGATATAGKLYYDEVTAEASNQPLGPATFTLKGNKFANWWNLGETVQFQLNTGNVAESVNSVIGSVYNSDNELVAQVPVSRLNFLDQGWSWTPAEPGYYEVAFAYQQENSTDITELPVKYTFSDTDLTTFSRERYSLVVSRDATKPIAQRWPAAGFSYQLTEGENAMKLADLVGFSFARIHSVPWGTQFRDTSWAIEPESGVYDWTKFDDQINKLSSYGFGLVGNLLYTPQWASPHPEQTQANISVPAYSAYAPVDMQDWEDFVRAVVTRYPQIKTWEVWNEPNLPGLSVFWLDTPERFVELLQTAYETIKSEQPDSDVWIGGLAGRNYLSFYKELLSLGGAAYFDKLALHGYQADPREFQRADQAFDIASKPWVDSESHAILVNSNTVTGAVPSETEIAKRMIVDFLFQLKWGTQQIAFFNMLNLSEMETLSYAKSIGNVTVSAGLFRSKPRIEPRLAASVAHQFLDLAGESVVYTREYDLGNGQKAVELDNDGAPLVGIWSDAAAAAPIDAQLAAAFNNDTVVTDWEGKPLLADSTLSIHPGKIYWISNIDVATLHALPDSAPFLLSDYDRNTSDLVVPEATGSSGELFDPATLEVSEHAVWVADDWEYKGAAQATKPADFGATFAASYSNSGLDLIVRVQDGTFVQDNPLGSFWQGDSVQFAIDTFGQGFTGDQVEFQAALTPQGAVLYKQLVPYVGGNLPTNWTPGNSIAQYASLRVDQSVVGETDYYIHVDTSELYPFVFDPQSPIRLSVLVNNNNGTGRLGWLEWSGGIGSEKNPAKYGKIWVTNE</sequence>
<dbReference type="Gene3D" id="2.60.40.1190">
    <property type="match status" value="1"/>
</dbReference>
<keyword evidence="1" id="KW-0732">Signal</keyword>
<dbReference type="GO" id="GO:0004553">
    <property type="term" value="F:hydrolase activity, hydrolyzing O-glycosyl compounds"/>
    <property type="evidence" value="ECO:0007669"/>
    <property type="project" value="TreeGrafter"/>
</dbReference>
<dbReference type="SUPFAM" id="SSF51445">
    <property type="entry name" value="(Trans)glycosidases"/>
    <property type="match status" value="1"/>
</dbReference>
<name>A0A4V3WDT4_9BACL</name>
<protein>
    <submittedName>
        <fullName evidence="2">Uncharacterized protein</fullName>
    </submittedName>
</protein>
<evidence type="ECO:0000313" key="2">
    <source>
        <dbReference type="EMBL" id="THF73522.1"/>
    </source>
</evidence>
<keyword evidence="3" id="KW-1185">Reference proteome</keyword>
<accession>A0A4V3WDT4</accession>
<dbReference type="SUPFAM" id="SSF49344">
    <property type="entry name" value="CBD9-like"/>
    <property type="match status" value="1"/>
</dbReference>
<dbReference type="AlphaFoldDB" id="A0A4V3WDT4"/>
<organism evidence="2 3">
    <name type="scientific">Cohnella fermenti</name>
    <dbReference type="NCBI Taxonomy" id="2565925"/>
    <lineage>
        <taxon>Bacteria</taxon>
        <taxon>Bacillati</taxon>
        <taxon>Bacillota</taxon>
        <taxon>Bacilli</taxon>
        <taxon>Bacillales</taxon>
        <taxon>Paenibacillaceae</taxon>
        <taxon>Cohnella</taxon>
    </lineage>
</organism>
<dbReference type="EMBL" id="SSOB01000054">
    <property type="protein sequence ID" value="THF73522.1"/>
    <property type="molecule type" value="Genomic_DNA"/>
</dbReference>
<comment type="caution">
    <text evidence="2">The sequence shown here is derived from an EMBL/GenBank/DDBJ whole genome shotgun (WGS) entry which is preliminary data.</text>
</comment>
<gene>
    <name evidence="2" type="ORF">E6C55_28975</name>
</gene>
<dbReference type="Gene3D" id="3.20.20.80">
    <property type="entry name" value="Glycosidases"/>
    <property type="match status" value="1"/>
</dbReference>
<dbReference type="PANTHER" id="PTHR12631">
    <property type="entry name" value="ALPHA-L-IDURONIDASE"/>
    <property type="match status" value="1"/>
</dbReference>
<dbReference type="PANTHER" id="PTHR12631:SF10">
    <property type="entry name" value="BETA-XYLOSIDASE-LIKE PROTEIN-RELATED"/>
    <property type="match status" value="1"/>
</dbReference>
<dbReference type="OrthoDB" id="174433at2"/>
<dbReference type="Proteomes" id="UP000310636">
    <property type="component" value="Unassembled WGS sequence"/>
</dbReference>
<feature type="signal peptide" evidence="1">
    <location>
        <begin position="1"/>
        <end position="26"/>
    </location>
</feature>
<dbReference type="InterPro" id="IPR051923">
    <property type="entry name" value="Glycosyl_Hydrolase_39"/>
</dbReference>
<dbReference type="InterPro" id="IPR017853">
    <property type="entry name" value="GH"/>
</dbReference>
<feature type="chain" id="PRO_5020756409" evidence="1">
    <location>
        <begin position="27"/>
        <end position="1160"/>
    </location>
</feature>
<dbReference type="Gene3D" id="2.60.120.260">
    <property type="entry name" value="Galactose-binding domain-like"/>
    <property type="match status" value="2"/>
</dbReference>
<evidence type="ECO:0000313" key="3">
    <source>
        <dbReference type="Proteomes" id="UP000310636"/>
    </source>
</evidence>
<reference evidence="2 3" key="1">
    <citation type="submission" date="2019-04" db="EMBL/GenBank/DDBJ databases">
        <title>Cohnella sp. nov. isolated from preserved vegetables.</title>
        <authorList>
            <person name="Lin S.-Y."/>
            <person name="Hung M.-H."/>
            <person name="Young C.-C."/>
        </authorList>
    </citation>
    <scope>NUCLEOTIDE SEQUENCE [LARGE SCALE GENOMIC DNA]</scope>
    <source>
        <strain evidence="2 3">CC-MHH1044</strain>
    </source>
</reference>